<keyword evidence="2" id="KW-1185">Reference proteome</keyword>
<dbReference type="Proteomes" id="UP000239899">
    <property type="component" value="Unassembled WGS sequence"/>
</dbReference>
<protein>
    <submittedName>
        <fullName evidence="1">Uncharacterized protein</fullName>
    </submittedName>
</protein>
<evidence type="ECO:0000313" key="2">
    <source>
        <dbReference type="Proteomes" id="UP000239899"/>
    </source>
</evidence>
<dbReference type="EMBL" id="LHPG02000013">
    <property type="protein sequence ID" value="PRW44532.1"/>
    <property type="molecule type" value="Genomic_DNA"/>
</dbReference>
<proteinExistence type="predicted"/>
<sequence length="833" mass="89797">MAAPKAPDLKQQLYELLSGAGSPATAWSRPLACSAGPLTRISPGLHVAGSSALKLPLQAEQAEAIKAAAGGDGGGSSGGVWVLPAAQLEVTNPRWESEVVAEAVRRTRAVLGLHDTRVEARLSRLELHEAGSTVEGGQLRVLHNGREEQVDLASRNAKSSCFAAYFSGCRVGMQPLTAGHRCLLFYDLVWAGGSRPPQPPLERAAGLVELSQQWNAAADAPMRFCFMLNNRYGETELRERGIEALQGGDKAAAQMLLAACQQGAELDVCFTLVKATARPQMDRYEIFQDVCEVYGLHPCAGCGEIHFEDAAMKEEDIWDIVYDILKSVVFDNEPASEEATLHWKHVMAAKFVALAGSSPLEPLLALQTSELLHDAQYFAGPPDRGMVQKDVDYLHSLHATWLQDGSQGAFAGLPPDSCPGFDTLAPAVDQGALPDSPWELAEAIGAYLAEQPAPYFQGKSNCLFALLELAASPQLTAHRPPGEVRLVASLLAAARTALATTTLTSFSDRLTTAVIRLLRCYQWPANALGALQAWVHPTDAAVKSGMAILEARLADAGDSAQHTASAWVAASALALSLAKGLRLGCVPDKLYYMSWVFSEAHKPLLLLLHRVATTAGCMALEAAVEAVLAHFFFEPPTVYTRLYYSTLRTACVALLEELPPHIVAGCPALLKLICSCAANVHAALEASIPVEPQDWSKQLAIQFAEHCQYCQQLQEFVGKADQQACTLPCGYHLDIIVRVYIESAWRNPPKWRDLDAERVQLEGGADGWRFTKSHKAYQQEVAEHAEQRQKLDALLQLLLPCLVLALPCDGSSSCWSVGAAAGEGPPAKAPRFV</sequence>
<dbReference type="OrthoDB" id="27483at2759"/>
<accession>A0A2P6TKB5</accession>
<dbReference type="PANTHER" id="PTHR33099">
    <property type="entry name" value="FE2OG DIOXYGENASE DOMAIN-CONTAINING PROTEIN"/>
    <property type="match status" value="1"/>
</dbReference>
<evidence type="ECO:0000313" key="1">
    <source>
        <dbReference type="EMBL" id="PRW44532.1"/>
    </source>
</evidence>
<reference evidence="1 2" key="1">
    <citation type="journal article" date="2018" name="Plant J.">
        <title>Genome sequences of Chlorella sorokiniana UTEX 1602 and Micractinium conductrix SAG 241.80: implications to maltose excretion by a green alga.</title>
        <authorList>
            <person name="Arriola M.B."/>
            <person name="Velmurugan N."/>
            <person name="Zhang Y."/>
            <person name="Plunkett M.H."/>
            <person name="Hondzo H."/>
            <person name="Barney B.M."/>
        </authorList>
    </citation>
    <scope>NUCLEOTIDE SEQUENCE [LARGE SCALE GENOMIC DNA]</scope>
    <source>
        <strain evidence="2">UTEX 1602</strain>
    </source>
</reference>
<dbReference type="PANTHER" id="PTHR33099:SF7">
    <property type="entry name" value="MYND-TYPE DOMAIN-CONTAINING PROTEIN"/>
    <property type="match status" value="1"/>
</dbReference>
<dbReference type="AlphaFoldDB" id="A0A2P6TKB5"/>
<name>A0A2P6TKB5_CHLSO</name>
<gene>
    <name evidence="1" type="ORF">C2E21_6789</name>
</gene>
<organism evidence="1 2">
    <name type="scientific">Chlorella sorokiniana</name>
    <name type="common">Freshwater green alga</name>
    <dbReference type="NCBI Taxonomy" id="3076"/>
    <lineage>
        <taxon>Eukaryota</taxon>
        <taxon>Viridiplantae</taxon>
        <taxon>Chlorophyta</taxon>
        <taxon>core chlorophytes</taxon>
        <taxon>Trebouxiophyceae</taxon>
        <taxon>Chlorellales</taxon>
        <taxon>Chlorellaceae</taxon>
        <taxon>Chlorella clade</taxon>
        <taxon>Chlorella</taxon>
    </lineage>
</organism>
<comment type="caution">
    <text evidence="1">The sequence shown here is derived from an EMBL/GenBank/DDBJ whole genome shotgun (WGS) entry which is preliminary data.</text>
</comment>